<proteinExistence type="predicted"/>
<sequence>MQLGLLRLNRSLAERQVRVPQKKIFWVSEVENRVTEVEQLRCEVNDLKVCPNTACKVHGSYARHSRDTNLPRA</sequence>
<keyword evidence="2" id="KW-1185">Reference proteome</keyword>
<evidence type="ECO:0000313" key="1">
    <source>
        <dbReference type="EMBL" id="KAG7304963.1"/>
    </source>
</evidence>
<reference evidence="1 2" key="1">
    <citation type="submission" date="2021-06" db="EMBL/GenBank/DDBJ databases">
        <title>A haploid diamondback moth (Plutella xylostella L.) genome assembly resolves 31 chromosomes and identifies a diamide resistance mutation.</title>
        <authorList>
            <person name="Ward C.M."/>
            <person name="Perry K.D."/>
            <person name="Baker G."/>
            <person name="Powis K."/>
            <person name="Heckel D.G."/>
            <person name="Baxter S.W."/>
        </authorList>
    </citation>
    <scope>NUCLEOTIDE SEQUENCE [LARGE SCALE GENOMIC DNA]</scope>
    <source>
        <strain evidence="1 2">LV</strain>
        <tissue evidence="1">Single pupa</tissue>
    </source>
</reference>
<dbReference type="Proteomes" id="UP000823941">
    <property type="component" value="Chromosome 14"/>
</dbReference>
<accession>A0ABQ7QI99</accession>
<evidence type="ECO:0000313" key="2">
    <source>
        <dbReference type="Proteomes" id="UP000823941"/>
    </source>
</evidence>
<gene>
    <name evidence="1" type="ORF">JYU34_010380</name>
</gene>
<comment type="caution">
    <text evidence="1">The sequence shown here is derived from an EMBL/GenBank/DDBJ whole genome shotgun (WGS) entry which is preliminary data.</text>
</comment>
<dbReference type="EMBL" id="JAHIBW010000014">
    <property type="protein sequence ID" value="KAG7304963.1"/>
    <property type="molecule type" value="Genomic_DNA"/>
</dbReference>
<organism evidence="1 2">
    <name type="scientific">Plutella xylostella</name>
    <name type="common">Diamondback moth</name>
    <name type="synonym">Plutella maculipennis</name>
    <dbReference type="NCBI Taxonomy" id="51655"/>
    <lineage>
        <taxon>Eukaryota</taxon>
        <taxon>Metazoa</taxon>
        <taxon>Ecdysozoa</taxon>
        <taxon>Arthropoda</taxon>
        <taxon>Hexapoda</taxon>
        <taxon>Insecta</taxon>
        <taxon>Pterygota</taxon>
        <taxon>Neoptera</taxon>
        <taxon>Endopterygota</taxon>
        <taxon>Lepidoptera</taxon>
        <taxon>Glossata</taxon>
        <taxon>Ditrysia</taxon>
        <taxon>Yponomeutoidea</taxon>
        <taxon>Plutellidae</taxon>
        <taxon>Plutella</taxon>
    </lineage>
</organism>
<name>A0ABQ7QI99_PLUXY</name>
<protein>
    <submittedName>
        <fullName evidence="1">Uncharacterized protein</fullName>
    </submittedName>
</protein>